<protein>
    <submittedName>
        <fullName evidence="1">Uncharacterized protein</fullName>
    </submittedName>
</protein>
<sequence length="86" mass="9850">MMQIKLVCSRTKRPPVTTSARRHRGPEFVIASHPICSRQLLPCAFTTALRTNTTLKEWEKQNLISAMEEDRVDVAACNKWPASYYV</sequence>
<dbReference type="Proteomes" id="UP000299102">
    <property type="component" value="Unassembled WGS sequence"/>
</dbReference>
<dbReference type="EMBL" id="BGZK01000134">
    <property type="protein sequence ID" value="GBP21934.1"/>
    <property type="molecule type" value="Genomic_DNA"/>
</dbReference>
<reference evidence="1 2" key="1">
    <citation type="journal article" date="2019" name="Commun. Biol.">
        <title>The bagworm genome reveals a unique fibroin gene that provides high tensile strength.</title>
        <authorList>
            <person name="Kono N."/>
            <person name="Nakamura H."/>
            <person name="Ohtoshi R."/>
            <person name="Tomita M."/>
            <person name="Numata K."/>
            <person name="Arakawa K."/>
        </authorList>
    </citation>
    <scope>NUCLEOTIDE SEQUENCE [LARGE SCALE GENOMIC DNA]</scope>
</reference>
<name>A0A4C1U7P3_EUMVA</name>
<gene>
    <name evidence="1" type="ORF">EVAR_7147_1</name>
</gene>
<organism evidence="1 2">
    <name type="scientific">Eumeta variegata</name>
    <name type="common">Bagworm moth</name>
    <name type="synonym">Eumeta japonica</name>
    <dbReference type="NCBI Taxonomy" id="151549"/>
    <lineage>
        <taxon>Eukaryota</taxon>
        <taxon>Metazoa</taxon>
        <taxon>Ecdysozoa</taxon>
        <taxon>Arthropoda</taxon>
        <taxon>Hexapoda</taxon>
        <taxon>Insecta</taxon>
        <taxon>Pterygota</taxon>
        <taxon>Neoptera</taxon>
        <taxon>Endopterygota</taxon>
        <taxon>Lepidoptera</taxon>
        <taxon>Glossata</taxon>
        <taxon>Ditrysia</taxon>
        <taxon>Tineoidea</taxon>
        <taxon>Psychidae</taxon>
        <taxon>Oiketicinae</taxon>
        <taxon>Eumeta</taxon>
    </lineage>
</organism>
<evidence type="ECO:0000313" key="1">
    <source>
        <dbReference type="EMBL" id="GBP21934.1"/>
    </source>
</evidence>
<keyword evidence="2" id="KW-1185">Reference proteome</keyword>
<accession>A0A4C1U7P3</accession>
<dbReference type="AlphaFoldDB" id="A0A4C1U7P3"/>
<evidence type="ECO:0000313" key="2">
    <source>
        <dbReference type="Proteomes" id="UP000299102"/>
    </source>
</evidence>
<comment type="caution">
    <text evidence="1">The sequence shown here is derived from an EMBL/GenBank/DDBJ whole genome shotgun (WGS) entry which is preliminary data.</text>
</comment>
<proteinExistence type="predicted"/>